<dbReference type="CDD" id="cd03250">
    <property type="entry name" value="ABCC_MRP_domain1"/>
    <property type="match status" value="1"/>
</dbReference>
<feature type="compositionally biased region" description="Basic residues" evidence="11">
    <location>
        <begin position="524"/>
        <end position="539"/>
    </location>
</feature>
<dbReference type="GO" id="GO:0016020">
    <property type="term" value="C:membrane"/>
    <property type="evidence" value="ECO:0007669"/>
    <property type="project" value="UniProtKB-SubCell"/>
</dbReference>
<evidence type="ECO:0000256" key="4">
    <source>
        <dbReference type="ARBA" id="ARBA00022692"/>
    </source>
</evidence>
<feature type="transmembrane region" description="Helical" evidence="12">
    <location>
        <begin position="824"/>
        <end position="849"/>
    </location>
</feature>
<feature type="domain" description="ABC transporter" evidence="13">
    <location>
        <begin position="539"/>
        <end position="762"/>
    </location>
</feature>
<dbReference type="PANTHER" id="PTHR24223:SF456">
    <property type="entry name" value="MULTIDRUG RESISTANCE-ASSOCIATED PROTEIN LETHAL(2)03659"/>
    <property type="match status" value="1"/>
</dbReference>
<dbReference type="PANTHER" id="PTHR24223">
    <property type="entry name" value="ATP-BINDING CASSETTE SUB-FAMILY C"/>
    <property type="match status" value="1"/>
</dbReference>
<dbReference type="CDD" id="cd18606">
    <property type="entry name" value="ABC_6TM_YOR1_D2_like"/>
    <property type="match status" value="1"/>
</dbReference>
<feature type="transmembrane region" description="Helical" evidence="12">
    <location>
        <begin position="440"/>
        <end position="465"/>
    </location>
</feature>
<evidence type="ECO:0008006" key="17">
    <source>
        <dbReference type="Google" id="ProtNLM"/>
    </source>
</evidence>
<evidence type="ECO:0000313" key="16">
    <source>
        <dbReference type="Proteomes" id="UP000284706"/>
    </source>
</evidence>
<dbReference type="FunFam" id="3.40.50.300:FF:000630">
    <property type="entry name" value="ATP-binding cassette (ABC) transporter, putative"/>
    <property type="match status" value="1"/>
</dbReference>
<organism evidence="15 16">
    <name type="scientific">Gymnopilus dilepis</name>
    <dbReference type="NCBI Taxonomy" id="231916"/>
    <lineage>
        <taxon>Eukaryota</taxon>
        <taxon>Fungi</taxon>
        <taxon>Dikarya</taxon>
        <taxon>Basidiomycota</taxon>
        <taxon>Agaricomycotina</taxon>
        <taxon>Agaricomycetes</taxon>
        <taxon>Agaricomycetidae</taxon>
        <taxon>Agaricales</taxon>
        <taxon>Agaricineae</taxon>
        <taxon>Hymenogastraceae</taxon>
        <taxon>Gymnopilus</taxon>
    </lineage>
</organism>
<keyword evidence="3" id="KW-0813">Transport</keyword>
<dbReference type="PROSITE" id="PS50929">
    <property type="entry name" value="ABC_TM1F"/>
    <property type="match status" value="2"/>
</dbReference>
<gene>
    <name evidence="15" type="ORF">CVT26_004018</name>
</gene>
<dbReference type="SMART" id="SM00382">
    <property type="entry name" value="AAA"/>
    <property type="match status" value="2"/>
</dbReference>
<dbReference type="FunFam" id="3.40.50.300:FF:000997">
    <property type="entry name" value="Multidrug resistance-associated protein 1"/>
    <property type="match status" value="1"/>
</dbReference>
<keyword evidence="7 12" id="KW-1133">Transmembrane helix</keyword>
<evidence type="ECO:0000313" key="15">
    <source>
        <dbReference type="EMBL" id="PPQ72540.1"/>
    </source>
</evidence>
<comment type="subcellular location">
    <subcellularLocation>
        <location evidence="1">Membrane</location>
        <topology evidence="1">Multi-pass membrane protein</topology>
    </subcellularLocation>
</comment>
<dbReference type="SUPFAM" id="SSF90123">
    <property type="entry name" value="ABC transporter transmembrane region"/>
    <property type="match status" value="2"/>
</dbReference>
<dbReference type="FunFam" id="1.20.1560.10:FF:000010">
    <property type="entry name" value="Multidrug resistance-associated ABC transporter"/>
    <property type="match status" value="1"/>
</dbReference>
<dbReference type="PROSITE" id="PS50893">
    <property type="entry name" value="ABC_TRANSPORTER_2"/>
    <property type="match status" value="2"/>
</dbReference>
<dbReference type="Pfam" id="PF00664">
    <property type="entry name" value="ABC_membrane"/>
    <property type="match status" value="2"/>
</dbReference>
<feature type="transmembrane region" description="Helical" evidence="12">
    <location>
        <begin position="947"/>
        <end position="976"/>
    </location>
</feature>
<dbReference type="Pfam" id="PF00005">
    <property type="entry name" value="ABC_tran"/>
    <property type="match status" value="2"/>
</dbReference>
<proteinExistence type="inferred from homology"/>
<reference evidence="15 16" key="1">
    <citation type="journal article" date="2018" name="Evol. Lett.">
        <title>Horizontal gene cluster transfer increased hallucinogenic mushroom diversity.</title>
        <authorList>
            <person name="Reynolds H.T."/>
            <person name="Vijayakumar V."/>
            <person name="Gluck-Thaler E."/>
            <person name="Korotkin H.B."/>
            <person name="Matheny P.B."/>
            <person name="Slot J.C."/>
        </authorList>
    </citation>
    <scope>NUCLEOTIDE SEQUENCE [LARGE SCALE GENOMIC DNA]</scope>
    <source>
        <strain evidence="15 16">SRW20</strain>
    </source>
</reference>
<dbReference type="GO" id="GO:0016887">
    <property type="term" value="F:ATP hydrolysis activity"/>
    <property type="evidence" value="ECO:0007669"/>
    <property type="project" value="InterPro"/>
</dbReference>
<keyword evidence="5" id="KW-0547">Nucleotide-binding</keyword>
<feature type="domain" description="ABC transporter" evidence="13">
    <location>
        <begin position="1141"/>
        <end position="1376"/>
    </location>
</feature>
<dbReference type="InterPro" id="IPR027417">
    <property type="entry name" value="P-loop_NTPase"/>
</dbReference>
<evidence type="ECO:0000256" key="12">
    <source>
        <dbReference type="SAM" id="Phobius"/>
    </source>
</evidence>
<feature type="region of interest" description="Disordered" evidence="11">
    <location>
        <begin position="505"/>
        <end position="550"/>
    </location>
</feature>
<feature type="compositionally biased region" description="Basic and acidic residues" evidence="11">
    <location>
        <begin position="1"/>
        <end position="11"/>
    </location>
</feature>
<evidence type="ECO:0000259" key="14">
    <source>
        <dbReference type="PROSITE" id="PS50929"/>
    </source>
</evidence>
<keyword evidence="4 12" id="KW-0812">Transmembrane</keyword>
<keyword evidence="8" id="KW-0843">Virulence</keyword>
<evidence type="ECO:0000256" key="5">
    <source>
        <dbReference type="ARBA" id="ARBA00022741"/>
    </source>
</evidence>
<evidence type="ECO:0000259" key="13">
    <source>
        <dbReference type="PROSITE" id="PS50893"/>
    </source>
</evidence>
<keyword evidence="10" id="KW-0325">Glycoprotein</keyword>
<keyword evidence="9 12" id="KW-0472">Membrane</keyword>
<dbReference type="STRING" id="231916.A0A409W212"/>
<evidence type="ECO:0000256" key="10">
    <source>
        <dbReference type="ARBA" id="ARBA00023180"/>
    </source>
</evidence>
<dbReference type="EMBL" id="NHYE01005452">
    <property type="protein sequence ID" value="PPQ72540.1"/>
    <property type="molecule type" value="Genomic_DNA"/>
</dbReference>
<dbReference type="InterPro" id="IPR003593">
    <property type="entry name" value="AAA+_ATPase"/>
</dbReference>
<comment type="similarity">
    <text evidence="2">Belongs to the ABC transporter superfamily. ABCC family. Conjugate transporter (TC 3.A.1.208) subfamily.</text>
</comment>
<dbReference type="Gene3D" id="3.40.50.300">
    <property type="entry name" value="P-loop containing nucleotide triphosphate hydrolases"/>
    <property type="match status" value="2"/>
</dbReference>
<evidence type="ECO:0000256" key="1">
    <source>
        <dbReference type="ARBA" id="ARBA00004141"/>
    </source>
</evidence>
<evidence type="ECO:0000256" key="7">
    <source>
        <dbReference type="ARBA" id="ARBA00022989"/>
    </source>
</evidence>
<dbReference type="InterPro" id="IPR017871">
    <property type="entry name" value="ABC_transporter-like_CS"/>
</dbReference>
<dbReference type="InterPro" id="IPR003439">
    <property type="entry name" value="ABC_transporter-like_ATP-bd"/>
</dbReference>
<dbReference type="OrthoDB" id="6500128at2759"/>
<keyword evidence="16" id="KW-1185">Reference proteome</keyword>
<feature type="transmembrane region" description="Helical" evidence="12">
    <location>
        <begin position="296"/>
        <end position="320"/>
    </location>
</feature>
<dbReference type="InterPro" id="IPR036640">
    <property type="entry name" value="ABC1_TM_sf"/>
</dbReference>
<name>A0A409W212_9AGAR</name>
<sequence length="1393" mass="154139">MESKDIRKSVYSEKATTKSSQGDPVVNESTKSWFRFLPFFSSADAYPLPKYSVDEAPLIPEANAGVLSLITFQWLSSLLSLGYARPLEAVDLWKLQPDRSAAHISQSILQSFDRRVKEADEYNERLAQGQINPGLKGIWWSITGKRNEKEAEWKNKTGKKKASLVWAMNDSVKWWFWSAGLFKLVGDTAQVTSPLVMKAIITFVSESYYGHKFGQPIPSIGKGVGLSLGLLAMQIIASLGTQQFNYRSASTGVLIRGGMITAIYDRSLRLSSKARSTLTNGKLVNHISTDVSRLDFCAAFFHASWTAPIQLLICLALLIINLGPSALAGFGFFFVAMPFQSLIIKRYFSLRGQTMEWTDKRVKLLQELMGGMKVIKYFAWEVPLLQRVTDYRKHEMSNIRSLLLLRSANSAVAMSLPTIASVLAFVTYSASGHSLNPSVIFTSLTLFNLLRLPLMFLPVSISTIVDAKNATLRLQDVFEADLLASPHETDDELEAAIEVKGASFTWDAPPPVEEEGTDKGKNKSDKKKHKKSDTKSRKKERPEVEKAPVSEEDMFKISDATLSIPRGQLVAIVGPVGSGKSSLLQGLIGEMRKTAGSVTFGGSVAYCPQTAWIQNATIRENICFGRPFDETRYWKAIRDSCLGPDLEMLPNGDLTEVGERGISLSGGQKQRVNICRAIYCDTDIQIFDDPLSALDAHVGKAVFQNVLLSNAGIKTRILVTHALHFLPQVDYIYVVDGGRIAEQGTYTDLMAHGNAFARFMTEFGTSENHESTGKLADGEVDEKAEEKMKNAIAGASLMQVEERNTGAVTWDVYKTYGKSGNAEYLIPLLMVALLVMNGASVISSYWLVWWQEVKWHQPQGFYMGIYAALGVANVIGSFLMGATFAVFTYFSSQRLHKDAVNRVLHAPMSFFETTPLGRIMNRFSKDIDTMDNTLGESFRMVAGTSSVIVGAFILISIVTPWFLIAIVFILLVYGYIASFYRASARELKVNYALLRSSLYSHFAESLSGLATIRAYGEVDRFRKDNIKRMDVENRAYWLTIANQSWLGFRLDTLGACMTFIVSMLTVGTRFSISPAKTGLVLAYVMSIQQAFGWIVRQVAEVENSMNSVERIIYYASEVEQEALHDLPSRKPLAPWPSEGRIQFKDVVLKYRPELPAVLKGISIKIENREKIGIVGRTGAGKSSIMTALCRIVELASGSIILDGVDVSSIGLTDLRSAIAIIPQDPHDDATLWDALKRAHLVDSTAGTSTPPTAGPQTNESNTVSRLDLDTVIEDEGNNLSVGQRSLVSLARALVKNAQIIVLDEATASVDYETDHKIQNTIAQEFKDRTVLCIAHRLRTIISYDRICVLDAGHVAEFDTPTNLYAKPDGIFRGMCERSSITMDDIKSAAKFSN</sequence>
<protein>
    <recommendedName>
        <fullName evidence="17">ABC transporter</fullName>
    </recommendedName>
</protein>
<dbReference type="FunFam" id="1.20.1560.10:FF:000061">
    <property type="entry name" value="ATP-binding cassette transporter YOR1"/>
    <property type="match status" value="1"/>
</dbReference>
<comment type="caution">
    <text evidence="15">The sequence shown here is derived from an EMBL/GenBank/DDBJ whole genome shotgun (WGS) entry which is preliminary data.</text>
</comment>
<feature type="transmembrane region" description="Helical" evidence="12">
    <location>
        <begin position="326"/>
        <end position="344"/>
    </location>
</feature>
<accession>A0A409W212</accession>
<dbReference type="Proteomes" id="UP000284706">
    <property type="component" value="Unassembled WGS sequence"/>
</dbReference>
<feature type="domain" description="ABC transmembrane type-1" evidence="14">
    <location>
        <begin position="179"/>
        <end position="466"/>
    </location>
</feature>
<evidence type="ECO:0000256" key="8">
    <source>
        <dbReference type="ARBA" id="ARBA00023026"/>
    </source>
</evidence>
<feature type="compositionally biased region" description="Polar residues" evidence="11">
    <location>
        <begin position="17"/>
        <end position="26"/>
    </location>
</feature>
<evidence type="ECO:0000256" key="2">
    <source>
        <dbReference type="ARBA" id="ARBA00009726"/>
    </source>
</evidence>
<dbReference type="InterPro" id="IPR011527">
    <property type="entry name" value="ABC1_TM_dom"/>
</dbReference>
<feature type="transmembrane region" description="Helical" evidence="12">
    <location>
        <begin position="403"/>
        <end position="428"/>
    </location>
</feature>
<evidence type="ECO:0000256" key="3">
    <source>
        <dbReference type="ARBA" id="ARBA00022448"/>
    </source>
</evidence>
<dbReference type="GO" id="GO:0140359">
    <property type="term" value="F:ABC-type transporter activity"/>
    <property type="evidence" value="ECO:0007669"/>
    <property type="project" value="InterPro"/>
</dbReference>
<feature type="domain" description="ABC transmembrane type-1" evidence="14">
    <location>
        <begin position="828"/>
        <end position="1103"/>
    </location>
</feature>
<keyword evidence="6" id="KW-0067">ATP-binding</keyword>
<feature type="transmembrane region" description="Helical" evidence="12">
    <location>
        <begin position="861"/>
        <end position="887"/>
    </location>
</feature>
<dbReference type="CDD" id="cd18597">
    <property type="entry name" value="ABC_6TM_YOR1_D1_like"/>
    <property type="match status" value="1"/>
</dbReference>
<dbReference type="InterPro" id="IPR050173">
    <property type="entry name" value="ABC_transporter_C-like"/>
</dbReference>
<feature type="region of interest" description="Disordered" evidence="11">
    <location>
        <begin position="1"/>
        <end position="26"/>
    </location>
</feature>
<dbReference type="PROSITE" id="PS00211">
    <property type="entry name" value="ABC_TRANSPORTER_1"/>
    <property type="match status" value="2"/>
</dbReference>
<evidence type="ECO:0000256" key="9">
    <source>
        <dbReference type="ARBA" id="ARBA00023136"/>
    </source>
</evidence>
<dbReference type="GO" id="GO:0005524">
    <property type="term" value="F:ATP binding"/>
    <property type="evidence" value="ECO:0007669"/>
    <property type="project" value="UniProtKB-KW"/>
</dbReference>
<evidence type="ECO:0000256" key="6">
    <source>
        <dbReference type="ARBA" id="ARBA00022840"/>
    </source>
</evidence>
<evidence type="ECO:0000256" key="11">
    <source>
        <dbReference type="SAM" id="MobiDB-lite"/>
    </source>
</evidence>
<dbReference type="Gene3D" id="1.20.1560.10">
    <property type="entry name" value="ABC transporter type 1, transmembrane domain"/>
    <property type="match status" value="2"/>
</dbReference>
<feature type="compositionally biased region" description="Basic and acidic residues" evidence="11">
    <location>
        <begin position="540"/>
        <end position="550"/>
    </location>
</feature>
<dbReference type="CDD" id="cd03244">
    <property type="entry name" value="ABCC_MRP_domain2"/>
    <property type="match status" value="1"/>
</dbReference>
<dbReference type="InParanoid" id="A0A409W212"/>
<dbReference type="SUPFAM" id="SSF52540">
    <property type="entry name" value="P-loop containing nucleoside triphosphate hydrolases"/>
    <property type="match status" value="2"/>
</dbReference>